<comment type="caution">
    <text evidence="3">The sequence shown here is derived from an EMBL/GenBank/DDBJ whole genome shotgun (WGS) entry which is preliminary data.</text>
</comment>
<dbReference type="EMBL" id="BJZU01000082">
    <property type="protein sequence ID" value="GEP05864.1"/>
    <property type="molecule type" value="Genomic_DNA"/>
</dbReference>
<keyword evidence="6" id="KW-1185">Reference proteome</keyword>
<organism evidence="3 5">
    <name type="scientific">Methylobacterium oxalidis</name>
    <dbReference type="NCBI Taxonomy" id="944322"/>
    <lineage>
        <taxon>Bacteria</taxon>
        <taxon>Pseudomonadati</taxon>
        <taxon>Pseudomonadota</taxon>
        <taxon>Alphaproteobacteria</taxon>
        <taxon>Hyphomicrobiales</taxon>
        <taxon>Methylobacteriaceae</taxon>
        <taxon>Methylobacterium</taxon>
    </lineage>
</organism>
<evidence type="ECO:0000313" key="3">
    <source>
        <dbReference type="EMBL" id="GEP05864.1"/>
    </source>
</evidence>
<reference evidence="4" key="1">
    <citation type="journal article" date="2014" name="Int. J. Syst. Evol. Microbiol.">
        <title>Complete genome of a new Firmicutes species belonging to the dominant human colonic microbiota ('Ruminococcus bicirculans') reveals two chromosomes and a selective capacity to utilize plant glucans.</title>
        <authorList>
            <consortium name="NISC Comparative Sequencing Program"/>
            <person name="Wegmann U."/>
            <person name="Louis P."/>
            <person name="Goesmann A."/>
            <person name="Henrissat B."/>
            <person name="Duncan S.H."/>
            <person name="Flint H.J."/>
        </authorList>
    </citation>
    <scope>NUCLEOTIDE SEQUENCE</scope>
    <source>
        <strain evidence="4">NBRC 107715</strain>
    </source>
</reference>
<keyword evidence="2" id="KW-1133">Transmembrane helix</keyword>
<dbReference type="EMBL" id="BSPK01000001">
    <property type="protein sequence ID" value="GLS61631.1"/>
    <property type="molecule type" value="Genomic_DNA"/>
</dbReference>
<sequence length="81" mass="8548">MPSISTLLSTACMSALVIGGLTLLVDTSTRAQLDRALRSARLESPTSPHRAAPPPRQAVAGPLDRQRLQATVLMVSQPGDE</sequence>
<feature type="transmembrane region" description="Helical" evidence="2">
    <location>
        <begin position="6"/>
        <end position="25"/>
    </location>
</feature>
<reference evidence="4" key="4">
    <citation type="submission" date="2023-01" db="EMBL/GenBank/DDBJ databases">
        <title>Draft genome sequence of Methylobacterium oxalidis strain NBRC 107715.</title>
        <authorList>
            <person name="Sun Q."/>
            <person name="Mori K."/>
        </authorList>
    </citation>
    <scope>NUCLEOTIDE SEQUENCE</scope>
    <source>
        <strain evidence="4">NBRC 107715</strain>
    </source>
</reference>
<reference evidence="6" key="2">
    <citation type="journal article" date="2019" name="Int. J. Syst. Evol. Microbiol.">
        <title>The Global Catalogue of Microorganisms (GCM) 10K type strain sequencing project: providing services to taxonomists for standard genome sequencing and annotation.</title>
        <authorList>
            <consortium name="The Broad Institute Genomics Platform"/>
            <consortium name="The Broad Institute Genome Sequencing Center for Infectious Disease"/>
            <person name="Wu L."/>
            <person name="Ma J."/>
        </authorList>
    </citation>
    <scope>NUCLEOTIDE SEQUENCE [LARGE SCALE GENOMIC DNA]</scope>
    <source>
        <strain evidence="6">NBRC 107715</strain>
    </source>
</reference>
<evidence type="ECO:0000313" key="6">
    <source>
        <dbReference type="Proteomes" id="UP001156856"/>
    </source>
</evidence>
<evidence type="ECO:0000313" key="5">
    <source>
        <dbReference type="Proteomes" id="UP000321960"/>
    </source>
</evidence>
<gene>
    <name evidence="4" type="ORF">GCM10007888_00120</name>
    <name evidence="3" type="ORF">MOX02_39020</name>
</gene>
<dbReference type="Proteomes" id="UP001156856">
    <property type="component" value="Unassembled WGS sequence"/>
</dbReference>
<reference evidence="3 5" key="3">
    <citation type="submission" date="2019-07" db="EMBL/GenBank/DDBJ databases">
        <title>Whole genome shotgun sequence of Methylobacterium oxalidis NBRC 107715.</title>
        <authorList>
            <person name="Hosoyama A."/>
            <person name="Uohara A."/>
            <person name="Ohji S."/>
            <person name="Ichikawa N."/>
        </authorList>
    </citation>
    <scope>NUCLEOTIDE SEQUENCE [LARGE SCALE GENOMIC DNA]</scope>
    <source>
        <strain evidence="3 5">NBRC 107715</strain>
    </source>
</reference>
<proteinExistence type="predicted"/>
<keyword evidence="2" id="KW-0812">Transmembrane</keyword>
<dbReference type="AlphaFoldDB" id="A0A512J7B8"/>
<dbReference type="RefSeq" id="WP_147027407.1">
    <property type="nucleotide sequence ID" value="NZ_BJZU01000082.1"/>
</dbReference>
<protein>
    <submittedName>
        <fullName evidence="3">Uncharacterized protein</fullName>
    </submittedName>
</protein>
<name>A0A512J7B8_9HYPH</name>
<evidence type="ECO:0000256" key="2">
    <source>
        <dbReference type="SAM" id="Phobius"/>
    </source>
</evidence>
<accession>A0A512J7B8</accession>
<dbReference type="Proteomes" id="UP000321960">
    <property type="component" value="Unassembled WGS sequence"/>
</dbReference>
<feature type="region of interest" description="Disordered" evidence="1">
    <location>
        <begin position="39"/>
        <end position="64"/>
    </location>
</feature>
<evidence type="ECO:0000313" key="4">
    <source>
        <dbReference type="EMBL" id="GLS61631.1"/>
    </source>
</evidence>
<evidence type="ECO:0000256" key="1">
    <source>
        <dbReference type="SAM" id="MobiDB-lite"/>
    </source>
</evidence>
<keyword evidence="2" id="KW-0472">Membrane</keyword>